<comment type="similarity">
    <text evidence="2 13">Belongs to the GHMP kinase family. Homoserine kinase subfamily.</text>
</comment>
<evidence type="ECO:0000313" key="16">
    <source>
        <dbReference type="EMBL" id="GEK22583.1"/>
    </source>
</evidence>
<keyword evidence="10 13" id="KW-0067">ATP-binding</keyword>
<comment type="subcellular location">
    <subcellularLocation>
        <location evidence="13">Cytoplasm</location>
    </subcellularLocation>
</comment>
<dbReference type="UniPathway" id="UPA00050">
    <property type="reaction ID" value="UER00064"/>
</dbReference>
<keyword evidence="6 13" id="KW-0808">Transferase</keyword>
<evidence type="ECO:0000259" key="15">
    <source>
        <dbReference type="Pfam" id="PF08544"/>
    </source>
</evidence>
<comment type="caution">
    <text evidence="13">Lacks conserved residue(s) required for the propagation of feature annotation.</text>
</comment>
<dbReference type="HAMAP" id="MF_00384">
    <property type="entry name" value="Homoser_kinase"/>
    <property type="match status" value="1"/>
</dbReference>
<dbReference type="InterPro" id="IPR000870">
    <property type="entry name" value="Homoserine_kinase"/>
</dbReference>
<evidence type="ECO:0000256" key="4">
    <source>
        <dbReference type="ARBA" id="ARBA00017858"/>
    </source>
</evidence>
<dbReference type="PIRSF" id="PIRSF000676">
    <property type="entry name" value="Homoser_kin"/>
    <property type="match status" value="1"/>
</dbReference>
<dbReference type="AlphaFoldDB" id="A0A510V6T4"/>
<evidence type="ECO:0000256" key="7">
    <source>
        <dbReference type="ARBA" id="ARBA00022697"/>
    </source>
</evidence>
<dbReference type="EMBL" id="BJUB01000010">
    <property type="protein sequence ID" value="GEK22583.1"/>
    <property type="molecule type" value="Genomic_DNA"/>
</dbReference>
<evidence type="ECO:0000313" key="17">
    <source>
        <dbReference type="Proteomes" id="UP000321118"/>
    </source>
</evidence>
<dbReference type="InterPro" id="IPR006203">
    <property type="entry name" value="GHMP_knse_ATP-bd_CS"/>
</dbReference>
<sequence length="310" mass="31766">MRLGADHVRVRVPATSANLGPGFDAFGLALGLYDELEVRALASPGVTVEVTGEGAGQVPDDEQHLVVSSLRAALDEVGASQTGLHLVCHNRIPHGRGLGSSAGAVVAGIVAARGLIAEPEALSDDVAIDLAARIEGHPDNAAPAVLGGATLAWRDDGRFRALDLPVHDDVAVLAIVPPNHLSTKAARGVLPATVPHEDAAFQAGRAALLVEALGRRPDLLLTATQDRLHQEYRRSVMPGSLALVDVLRAAGVAAVVSGAGPTVLVLARRAGEGATDADEAVRAAFGGAMGGWQILPLPVDRTGATVQRVT</sequence>
<evidence type="ECO:0000256" key="10">
    <source>
        <dbReference type="ARBA" id="ARBA00022840"/>
    </source>
</evidence>
<dbReference type="InterPro" id="IPR014721">
    <property type="entry name" value="Ribsml_uS5_D2-typ_fold_subgr"/>
</dbReference>
<evidence type="ECO:0000256" key="11">
    <source>
        <dbReference type="ARBA" id="ARBA00049375"/>
    </source>
</evidence>
<gene>
    <name evidence="13 16" type="primary">thrB</name>
    <name evidence="16" type="ORF">CXY01_31030</name>
</gene>
<dbReference type="GO" id="GO:0005737">
    <property type="term" value="C:cytoplasm"/>
    <property type="evidence" value="ECO:0007669"/>
    <property type="project" value="UniProtKB-SubCell"/>
</dbReference>
<dbReference type="SUPFAM" id="SSF54211">
    <property type="entry name" value="Ribosomal protein S5 domain 2-like"/>
    <property type="match status" value="1"/>
</dbReference>
<dbReference type="GO" id="GO:0005524">
    <property type="term" value="F:ATP binding"/>
    <property type="evidence" value="ECO:0007669"/>
    <property type="project" value="UniProtKB-UniRule"/>
</dbReference>
<keyword evidence="13" id="KW-0963">Cytoplasm</keyword>
<dbReference type="Pfam" id="PF08544">
    <property type="entry name" value="GHMP_kinases_C"/>
    <property type="match status" value="1"/>
</dbReference>
<proteinExistence type="inferred from homology"/>
<evidence type="ECO:0000256" key="8">
    <source>
        <dbReference type="ARBA" id="ARBA00022741"/>
    </source>
</evidence>
<dbReference type="PANTHER" id="PTHR20861:SF1">
    <property type="entry name" value="HOMOSERINE KINASE"/>
    <property type="match status" value="1"/>
</dbReference>
<dbReference type="GO" id="GO:0009088">
    <property type="term" value="P:threonine biosynthetic process"/>
    <property type="evidence" value="ECO:0007669"/>
    <property type="project" value="UniProtKB-UniRule"/>
</dbReference>
<keyword evidence="9 13" id="KW-0418">Kinase</keyword>
<dbReference type="GO" id="GO:0004413">
    <property type="term" value="F:homoserine kinase activity"/>
    <property type="evidence" value="ECO:0007669"/>
    <property type="project" value="UniProtKB-UniRule"/>
</dbReference>
<dbReference type="Pfam" id="PF00288">
    <property type="entry name" value="GHMP_kinases_N"/>
    <property type="match status" value="1"/>
</dbReference>
<dbReference type="PRINTS" id="PR00958">
    <property type="entry name" value="HOMSERKINASE"/>
</dbReference>
<dbReference type="InterPro" id="IPR013750">
    <property type="entry name" value="GHMP_kinase_C_dom"/>
</dbReference>
<dbReference type="PROSITE" id="PS00627">
    <property type="entry name" value="GHMP_KINASES_ATP"/>
    <property type="match status" value="1"/>
</dbReference>
<dbReference type="NCBIfam" id="TIGR00191">
    <property type="entry name" value="thrB"/>
    <property type="match status" value="1"/>
</dbReference>
<comment type="caution">
    <text evidence="16">The sequence shown here is derived from an EMBL/GenBank/DDBJ whole genome shotgun (WGS) entry which is preliminary data.</text>
</comment>
<dbReference type="Gene3D" id="3.30.230.10">
    <property type="match status" value="1"/>
</dbReference>
<feature type="domain" description="GHMP kinase N-terminal" evidence="14">
    <location>
        <begin position="65"/>
        <end position="148"/>
    </location>
</feature>
<dbReference type="Proteomes" id="UP000321118">
    <property type="component" value="Unassembled WGS sequence"/>
</dbReference>
<accession>A0A510V6T4</accession>
<reference evidence="16 17" key="1">
    <citation type="submission" date="2019-07" db="EMBL/GenBank/DDBJ databases">
        <title>Whole genome shotgun sequence of Cellulomonas xylanilytica NBRC 101102.</title>
        <authorList>
            <person name="Hosoyama A."/>
            <person name="Uohara A."/>
            <person name="Ohji S."/>
            <person name="Ichikawa N."/>
        </authorList>
    </citation>
    <scope>NUCLEOTIDE SEQUENCE [LARGE SCALE GENOMIC DNA]</scope>
    <source>
        <strain evidence="16 17">NBRC 101102</strain>
    </source>
</reference>
<evidence type="ECO:0000256" key="6">
    <source>
        <dbReference type="ARBA" id="ARBA00022679"/>
    </source>
</evidence>
<keyword evidence="7 13" id="KW-0791">Threonine biosynthesis</keyword>
<dbReference type="OrthoDB" id="9769912at2"/>
<comment type="function">
    <text evidence="12 13">Catalyzes the ATP-dependent phosphorylation of L-homoserine to L-homoserine phosphate.</text>
</comment>
<dbReference type="InterPro" id="IPR006204">
    <property type="entry name" value="GHMP_kinase_N_dom"/>
</dbReference>
<dbReference type="InterPro" id="IPR020568">
    <property type="entry name" value="Ribosomal_Su5_D2-typ_SF"/>
</dbReference>
<evidence type="ECO:0000256" key="13">
    <source>
        <dbReference type="HAMAP-Rule" id="MF_00384"/>
    </source>
</evidence>
<comment type="pathway">
    <text evidence="1 13">Amino-acid biosynthesis; L-threonine biosynthesis; L-threonine from L-aspartate: step 4/5.</text>
</comment>
<name>A0A510V6T4_9CELL</name>
<keyword evidence="17" id="KW-1185">Reference proteome</keyword>
<evidence type="ECO:0000256" key="9">
    <source>
        <dbReference type="ARBA" id="ARBA00022777"/>
    </source>
</evidence>
<dbReference type="InterPro" id="IPR036554">
    <property type="entry name" value="GHMP_kinase_C_sf"/>
</dbReference>
<evidence type="ECO:0000256" key="2">
    <source>
        <dbReference type="ARBA" id="ARBA00007370"/>
    </source>
</evidence>
<evidence type="ECO:0000256" key="3">
    <source>
        <dbReference type="ARBA" id="ARBA00012078"/>
    </source>
</evidence>
<dbReference type="SUPFAM" id="SSF55060">
    <property type="entry name" value="GHMP Kinase, C-terminal domain"/>
    <property type="match status" value="1"/>
</dbReference>
<keyword evidence="5 13" id="KW-0028">Amino-acid biosynthesis</keyword>
<feature type="domain" description="GHMP kinase C-terminal" evidence="15">
    <location>
        <begin position="219"/>
        <end position="280"/>
    </location>
</feature>
<dbReference type="PANTHER" id="PTHR20861">
    <property type="entry name" value="HOMOSERINE/4-DIPHOSPHOCYTIDYL-2-C-METHYL-D-ERYTHRITOL KINASE"/>
    <property type="match status" value="1"/>
</dbReference>
<comment type="catalytic activity">
    <reaction evidence="11 13">
        <text>L-homoserine + ATP = O-phospho-L-homoserine + ADP + H(+)</text>
        <dbReference type="Rhea" id="RHEA:13985"/>
        <dbReference type="ChEBI" id="CHEBI:15378"/>
        <dbReference type="ChEBI" id="CHEBI:30616"/>
        <dbReference type="ChEBI" id="CHEBI:57476"/>
        <dbReference type="ChEBI" id="CHEBI:57590"/>
        <dbReference type="ChEBI" id="CHEBI:456216"/>
        <dbReference type="EC" id="2.7.1.39"/>
    </reaction>
</comment>
<dbReference type="RefSeq" id="WP_146928804.1">
    <property type="nucleotide sequence ID" value="NZ_BJUB01000010.1"/>
</dbReference>
<evidence type="ECO:0000256" key="12">
    <source>
        <dbReference type="ARBA" id="ARBA00049954"/>
    </source>
</evidence>
<keyword evidence="8 13" id="KW-0547">Nucleotide-binding</keyword>
<dbReference type="Gene3D" id="3.30.70.890">
    <property type="entry name" value="GHMP kinase, C-terminal domain"/>
    <property type="match status" value="1"/>
</dbReference>
<dbReference type="EC" id="2.7.1.39" evidence="3 13"/>
<protein>
    <recommendedName>
        <fullName evidence="4 13">Homoserine kinase</fullName>
        <shortName evidence="13">HK</shortName>
        <shortName evidence="13">HSK</shortName>
        <ecNumber evidence="3 13">2.7.1.39</ecNumber>
    </recommendedName>
</protein>
<organism evidence="16 17">
    <name type="scientific">Cellulomonas xylanilytica</name>
    <dbReference type="NCBI Taxonomy" id="233583"/>
    <lineage>
        <taxon>Bacteria</taxon>
        <taxon>Bacillati</taxon>
        <taxon>Actinomycetota</taxon>
        <taxon>Actinomycetes</taxon>
        <taxon>Micrococcales</taxon>
        <taxon>Cellulomonadaceae</taxon>
        <taxon>Cellulomonas</taxon>
    </lineage>
</organism>
<evidence type="ECO:0000256" key="1">
    <source>
        <dbReference type="ARBA" id="ARBA00005015"/>
    </source>
</evidence>
<evidence type="ECO:0000256" key="5">
    <source>
        <dbReference type="ARBA" id="ARBA00022605"/>
    </source>
</evidence>
<evidence type="ECO:0000259" key="14">
    <source>
        <dbReference type="Pfam" id="PF00288"/>
    </source>
</evidence>